<protein>
    <recommendedName>
        <fullName evidence="9">Charged multivesicular body protein 7</fullName>
    </recommendedName>
    <alternativeName>
        <fullName evidence="10">Chromatin-modifying protein 7</fullName>
    </alternativeName>
</protein>
<gene>
    <name evidence="14" type="ORF">ElyMa_004731800</name>
</gene>
<proteinExistence type="inferred from homology"/>
<evidence type="ECO:0000259" key="13">
    <source>
        <dbReference type="Pfam" id="PF25239"/>
    </source>
</evidence>
<keyword evidence="5" id="KW-0963">Cytoplasm</keyword>
<keyword evidence="6" id="KW-0653">Protein transport</keyword>
<evidence type="ECO:0000256" key="8">
    <source>
        <dbReference type="ARBA" id="ARBA00023242"/>
    </source>
</evidence>
<dbReference type="PANTHER" id="PTHR22761">
    <property type="entry name" value="CHARGED MULTIVESICULAR BODY PROTEIN"/>
    <property type="match status" value="1"/>
</dbReference>
<evidence type="ECO:0000256" key="3">
    <source>
        <dbReference type="ARBA" id="ARBA00006190"/>
    </source>
</evidence>
<keyword evidence="7 11" id="KW-0175">Coiled coil</keyword>
<dbReference type="PANTHER" id="PTHR22761:SF21">
    <property type="entry name" value="CHARGED MULTIVESICULAR BODY PROTEIN 7"/>
    <property type="match status" value="1"/>
</dbReference>
<dbReference type="InterPro" id="IPR005024">
    <property type="entry name" value="Snf7_fam"/>
</dbReference>
<dbReference type="GO" id="GO:0032511">
    <property type="term" value="P:late endosome to vacuole transport via multivesicular body sorting pathway"/>
    <property type="evidence" value="ECO:0007669"/>
    <property type="project" value="TreeGrafter"/>
</dbReference>
<keyword evidence="8" id="KW-0539">Nucleus</keyword>
<comment type="subcellular location">
    <subcellularLocation>
        <location evidence="2">Cytoplasm</location>
    </subcellularLocation>
    <subcellularLocation>
        <location evidence="1">Nucleus envelope</location>
    </subcellularLocation>
</comment>
<evidence type="ECO:0000256" key="2">
    <source>
        <dbReference type="ARBA" id="ARBA00004496"/>
    </source>
</evidence>
<reference evidence="14 15" key="1">
    <citation type="journal article" date="2021" name="Elife">
        <title>Chloroplast acquisition without the gene transfer in kleptoplastic sea slugs, Plakobranchus ocellatus.</title>
        <authorList>
            <person name="Maeda T."/>
            <person name="Takahashi S."/>
            <person name="Yoshida T."/>
            <person name="Shimamura S."/>
            <person name="Takaki Y."/>
            <person name="Nagai Y."/>
            <person name="Toyoda A."/>
            <person name="Suzuki Y."/>
            <person name="Arimoto A."/>
            <person name="Ishii H."/>
            <person name="Satoh N."/>
            <person name="Nishiyama T."/>
            <person name="Hasebe M."/>
            <person name="Maruyama T."/>
            <person name="Minagawa J."/>
            <person name="Obokata J."/>
            <person name="Shigenobu S."/>
        </authorList>
    </citation>
    <scope>NUCLEOTIDE SEQUENCE [LARGE SCALE GENOMIC DNA]</scope>
</reference>
<accession>A0AAV4ID49</accession>
<dbReference type="GO" id="GO:0015031">
    <property type="term" value="P:protein transport"/>
    <property type="evidence" value="ECO:0007669"/>
    <property type="project" value="UniProtKB-KW"/>
</dbReference>
<feature type="coiled-coil region" evidence="11">
    <location>
        <begin position="176"/>
        <end position="203"/>
    </location>
</feature>
<dbReference type="Pfam" id="PF25239">
    <property type="entry name" value="WHD_CHMP7"/>
    <property type="match status" value="1"/>
</dbReference>
<name>A0AAV4ID49_9GAST</name>
<evidence type="ECO:0000313" key="14">
    <source>
        <dbReference type="EMBL" id="GFS07447.1"/>
    </source>
</evidence>
<dbReference type="GO" id="GO:0005635">
    <property type="term" value="C:nuclear envelope"/>
    <property type="evidence" value="ECO:0007669"/>
    <property type="project" value="UniProtKB-SubCell"/>
</dbReference>
<dbReference type="GO" id="GO:0009898">
    <property type="term" value="C:cytoplasmic side of plasma membrane"/>
    <property type="evidence" value="ECO:0007669"/>
    <property type="project" value="TreeGrafter"/>
</dbReference>
<dbReference type="AlphaFoldDB" id="A0AAV4ID49"/>
<dbReference type="Gene3D" id="6.10.140.1230">
    <property type="match status" value="1"/>
</dbReference>
<feature type="domain" description="CHMP7 winged helix" evidence="13">
    <location>
        <begin position="89"/>
        <end position="160"/>
    </location>
</feature>
<evidence type="ECO:0000256" key="5">
    <source>
        <dbReference type="ARBA" id="ARBA00022490"/>
    </source>
</evidence>
<evidence type="ECO:0000256" key="1">
    <source>
        <dbReference type="ARBA" id="ARBA00004259"/>
    </source>
</evidence>
<dbReference type="EMBL" id="BMAT01009499">
    <property type="protein sequence ID" value="GFS07447.1"/>
    <property type="molecule type" value="Genomic_DNA"/>
</dbReference>
<evidence type="ECO:0000256" key="4">
    <source>
        <dbReference type="ARBA" id="ARBA00022448"/>
    </source>
</evidence>
<keyword evidence="4" id="KW-0813">Transport</keyword>
<dbReference type="Pfam" id="PF03357">
    <property type="entry name" value="Snf7"/>
    <property type="match status" value="1"/>
</dbReference>
<comment type="caution">
    <text evidence="14">The sequence shown here is derived from an EMBL/GenBank/DDBJ whole genome shotgun (WGS) entry which is preliminary data.</text>
</comment>
<dbReference type="Pfam" id="PF25880">
    <property type="entry name" value="WHD_CHMP7_1st"/>
    <property type="match status" value="1"/>
</dbReference>
<organism evidence="14 15">
    <name type="scientific">Elysia marginata</name>
    <dbReference type="NCBI Taxonomy" id="1093978"/>
    <lineage>
        <taxon>Eukaryota</taxon>
        <taxon>Metazoa</taxon>
        <taxon>Spiralia</taxon>
        <taxon>Lophotrochozoa</taxon>
        <taxon>Mollusca</taxon>
        <taxon>Gastropoda</taxon>
        <taxon>Heterobranchia</taxon>
        <taxon>Euthyneura</taxon>
        <taxon>Panpulmonata</taxon>
        <taxon>Sacoglossa</taxon>
        <taxon>Placobranchoidea</taxon>
        <taxon>Plakobranchidae</taxon>
        <taxon>Elysia</taxon>
    </lineage>
</organism>
<evidence type="ECO:0000313" key="15">
    <source>
        <dbReference type="Proteomes" id="UP000762676"/>
    </source>
</evidence>
<dbReference type="GO" id="GO:0006900">
    <property type="term" value="P:vesicle budding from membrane"/>
    <property type="evidence" value="ECO:0007669"/>
    <property type="project" value="TreeGrafter"/>
</dbReference>
<dbReference type="GO" id="GO:0005771">
    <property type="term" value="C:multivesicular body"/>
    <property type="evidence" value="ECO:0007669"/>
    <property type="project" value="TreeGrafter"/>
</dbReference>
<evidence type="ECO:0000256" key="12">
    <source>
        <dbReference type="SAM" id="MobiDB-lite"/>
    </source>
</evidence>
<feature type="coiled-coil region" evidence="11">
    <location>
        <begin position="276"/>
        <end position="329"/>
    </location>
</feature>
<evidence type="ECO:0000256" key="6">
    <source>
        <dbReference type="ARBA" id="ARBA00022927"/>
    </source>
</evidence>
<dbReference type="Proteomes" id="UP000762676">
    <property type="component" value="Unassembled WGS sequence"/>
</dbReference>
<comment type="similarity">
    <text evidence="3">Belongs to the SNF7 family.</text>
</comment>
<keyword evidence="15" id="KW-1185">Reference proteome</keyword>
<dbReference type="InterPro" id="IPR057471">
    <property type="entry name" value="CHMP7_WHD"/>
</dbReference>
<evidence type="ECO:0000256" key="7">
    <source>
        <dbReference type="ARBA" id="ARBA00023054"/>
    </source>
</evidence>
<evidence type="ECO:0000256" key="9">
    <source>
        <dbReference type="ARBA" id="ARBA00041077"/>
    </source>
</evidence>
<evidence type="ECO:0000256" key="10">
    <source>
        <dbReference type="ARBA" id="ARBA00041629"/>
    </source>
</evidence>
<feature type="region of interest" description="Disordered" evidence="12">
    <location>
        <begin position="373"/>
        <end position="405"/>
    </location>
</feature>
<dbReference type="GO" id="GO:0000815">
    <property type="term" value="C:ESCRT III complex"/>
    <property type="evidence" value="ECO:0007669"/>
    <property type="project" value="TreeGrafter"/>
</dbReference>
<sequence length="405" mass="45825">MEERMISFDLSRLPEKFERNGLTPKCLSTVVNQMKSSGQLQPVSHYQKSNGWLLWGFNTLVKQPVFWGVTQLIGSPKKDSDVFVCPDVVKVIAAEILEIHQSCVKFSVVDSFVSLAQLKQSCQHLIREDKDFDIILTHLERANHIALSQINSGDVVVKFRREGESRVSFEEIDFNIYSIKMAVEKLEKEIDSLTSRIDRHLLEAKANVKEGRKKMALMCLKRKASLQKLMERKMGSLTMLHEIMQKIEEARTNEMVVRACEAGVGAMKALNQEVTAEQAESVMEDLDEAMATQEEVNTVISSPISTTEEEDLERSLEELLREESEEQIVKKSHFPPLPSFKPGSKYSVPEADTITPEEDDIAAAFLNLDIDDLGLPEVPSHSRHSNSDQHRKRETHSPAFMDPAS</sequence>
<evidence type="ECO:0000256" key="11">
    <source>
        <dbReference type="SAM" id="Coils"/>
    </source>
</evidence>